<reference evidence="1 2" key="1">
    <citation type="submission" date="2019-03" db="EMBL/GenBank/DDBJ databases">
        <title>Genomic Encyclopedia of Type Strains, Phase IV (KMG-IV): sequencing the most valuable type-strain genomes for metagenomic binning, comparative biology and taxonomic classification.</title>
        <authorList>
            <person name="Goeker M."/>
        </authorList>
    </citation>
    <scope>NUCLEOTIDE SEQUENCE [LARGE SCALE GENOMIC DNA]</scope>
    <source>
        <strain evidence="1 2">DSM 14836</strain>
    </source>
</reference>
<evidence type="ECO:0008006" key="3">
    <source>
        <dbReference type="Google" id="ProtNLM"/>
    </source>
</evidence>
<keyword evidence="2" id="KW-1185">Reference proteome</keyword>
<dbReference type="RefSeq" id="WP_132794567.1">
    <property type="nucleotide sequence ID" value="NZ_SLXM01000004.1"/>
</dbReference>
<accession>A0A4R2NUK0</accession>
<proteinExistence type="predicted"/>
<dbReference type="Proteomes" id="UP000294564">
    <property type="component" value="Unassembled WGS sequence"/>
</dbReference>
<gene>
    <name evidence="1" type="ORF">EV195_104217</name>
</gene>
<dbReference type="OrthoDB" id="9770030at2"/>
<sequence length="115" mass="13661">MKTSTSIKTNWNGQEFKAYLLIYAMNADLTQREEEIELIKNQVFEDIFLKMQEEFNNDNDYEAITKIISTINDFNYSEEEIQSLTNQMKEVFKTDNDFSIMERNLALGLKRLLKQ</sequence>
<evidence type="ECO:0000313" key="1">
    <source>
        <dbReference type="EMBL" id="TCP25184.1"/>
    </source>
</evidence>
<dbReference type="AlphaFoldDB" id="A0A4R2NUK0"/>
<dbReference type="SUPFAM" id="SSF158682">
    <property type="entry name" value="TerB-like"/>
    <property type="match status" value="1"/>
</dbReference>
<organism evidence="1 2">
    <name type="scientific">Tenacibaculum skagerrakense</name>
    <dbReference type="NCBI Taxonomy" id="186571"/>
    <lineage>
        <taxon>Bacteria</taxon>
        <taxon>Pseudomonadati</taxon>
        <taxon>Bacteroidota</taxon>
        <taxon>Flavobacteriia</taxon>
        <taxon>Flavobacteriales</taxon>
        <taxon>Flavobacteriaceae</taxon>
        <taxon>Tenacibaculum</taxon>
    </lineage>
</organism>
<comment type="caution">
    <text evidence="1">The sequence shown here is derived from an EMBL/GenBank/DDBJ whole genome shotgun (WGS) entry which is preliminary data.</text>
</comment>
<protein>
    <recommendedName>
        <fullName evidence="3">Tellurite resistance protein TerB</fullName>
    </recommendedName>
</protein>
<dbReference type="InterPro" id="IPR029024">
    <property type="entry name" value="TerB-like"/>
</dbReference>
<name>A0A4R2NUK0_9FLAO</name>
<evidence type="ECO:0000313" key="2">
    <source>
        <dbReference type="Proteomes" id="UP000294564"/>
    </source>
</evidence>
<dbReference type="EMBL" id="SLXM01000004">
    <property type="protein sequence ID" value="TCP25184.1"/>
    <property type="molecule type" value="Genomic_DNA"/>
</dbReference>